<dbReference type="OrthoDB" id="7273812at2"/>
<evidence type="ECO:0000256" key="1">
    <source>
        <dbReference type="SAM" id="MobiDB-lite"/>
    </source>
</evidence>
<gene>
    <name evidence="2" type="ORF">RSPPHO_00897</name>
</gene>
<keyword evidence="3" id="KW-1185">Reference proteome</keyword>
<feature type="region of interest" description="Disordered" evidence="1">
    <location>
        <begin position="1"/>
        <end position="33"/>
    </location>
</feature>
<feature type="compositionally biased region" description="Low complexity" evidence="1">
    <location>
        <begin position="17"/>
        <end position="33"/>
    </location>
</feature>
<dbReference type="AlphaFoldDB" id="H6SRJ4"/>
<accession>H6SRJ4</accession>
<dbReference type="Proteomes" id="UP000033220">
    <property type="component" value="Chromosome DSM 122"/>
</dbReference>
<organism evidence="2 3">
    <name type="scientific">Pararhodospirillum photometricum DSM 122</name>
    <dbReference type="NCBI Taxonomy" id="1150469"/>
    <lineage>
        <taxon>Bacteria</taxon>
        <taxon>Pseudomonadati</taxon>
        <taxon>Pseudomonadota</taxon>
        <taxon>Alphaproteobacteria</taxon>
        <taxon>Rhodospirillales</taxon>
        <taxon>Rhodospirillaceae</taxon>
        <taxon>Pararhodospirillum</taxon>
    </lineage>
</organism>
<proteinExistence type="predicted"/>
<reference evidence="2 3" key="1">
    <citation type="submission" date="2012-02" db="EMBL/GenBank/DDBJ databases">
        <title>Shotgun genome sequence of Phaeospirillum photometricum DSM 122.</title>
        <authorList>
            <person name="Duquesne K."/>
            <person name="Sturgis J."/>
        </authorList>
    </citation>
    <scope>NUCLEOTIDE SEQUENCE [LARGE SCALE GENOMIC DNA]</scope>
    <source>
        <strain evidence="3">DSM122</strain>
    </source>
</reference>
<dbReference type="KEGG" id="rpm:RSPPHO_00897"/>
<dbReference type="STRING" id="1150469.RSPPHO_00897"/>
<protein>
    <submittedName>
        <fullName evidence="2">Uncharacterized protein</fullName>
    </submittedName>
</protein>
<dbReference type="HOGENOM" id="CLU_2036215_0_0_5"/>
<dbReference type="EMBL" id="HE663493">
    <property type="protein sequence ID" value="CCG07523.1"/>
    <property type="molecule type" value="Genomic_DNA"/>
</dbReference>
<evidence type="ECO:0000313" key="3">
    <source>
        <dbReference type="Proteomes" id="UP000033220"/>
    </source>
</evidence>
<name>H6SRJ4_PARPM</name>
<sequence length="121" mass="12484">MGATDPTGLAPPTALGPTPSAQPPASATMAPPTSASPVILARFASLAEWVEIRRRLQGLPGGGAMALQAVSRDQAQFILPWSGSLPDLQAQMQSRGLSLTKRDGMWVLEAQGAAVPGMAPR</sequence>
<dbReference type="PATRIC" id="fig|1150469.3.peg.1031"/>
<dbReference type="RefSeq" id="WP_014414163.1">
    <property type="nucleotide sequence ID" value="NC_017059.1"/>
</dbReference>
<evidence type="ECO:0000313" key="2">
    <source>
        <dbReference type="EMBL" id="CCG07523.1"/>
    </source>
</evidence>